<evidence type="ECO:0000313" key="3">
    <source>
        <dbReference type="Proteomes" id="UP001079657"/>
    </source>
</evidence>
<organism evidence="2 3">
    <name type="scientific">Clostridium ganghwense</name>
    <dbReference type="NCBI Taxonomy" id="312089"/>
    <lineage>
        <taxon>Bacteria</taxon>
        <taxon>Bacillati</taxon>
        <taxon>Bacillota</taxon>
        <taxon>Clostridia</taxon>
        <taxon>Eubacteriales</taxon>
        <taxon>Clostridiaceae</taxon>
        <taxon>Clostridium</taxon>
    </lineage>
</organism>
<dbReference type="InterPro" id="IPR016195">
    <property type="entry name" value="Pol/histidinol_Pase-like"/>
</dbReference>
<evidence type="ECO:0000259" key="1">
    <source>
        <dbReference type="SMART" id="SM00481"/>
    </source>
</evidence>
<dbReference type="Gene3D" id="2.60.40.10">
    <property type="entry name" value="Immunoglobulins"/>
    <property type="match status" value="1"/>
</dbReference>
<dbReference type="InterPro" id="IPR013783">
    <property type="entry name" value="Ig-like_fold"/>
</dbReference>
<evidence type="ECO:0000313" key="2">
    <source>
        <dbReference type="EMBL" id="MCY6371928.1"/>
    </source>
</evidence>
<gene>
    <name evidence="2" type="ORF">OXH55_14875</name>
</gene>
<dbReference type="SMART" id="SM00481">
    <property type="entry name" value="POLIIIAc"/>
    <property type="match status" value="1"/>
</dbReference>
<dbReference type="RefSeq" id="WP_268050827.1">
    <property type="nucleotide sequence ID" value="NZ_JAPQES010000005.1"/>
</dbReference>
<reference evidence="2" key="1">
    <citation type="submission" date="2022-12" db="EMBL/GenBank/DDBJ databases">
        <authorList>
            <person name="Wang J."/>
        </authorList>
    </citation>
    <scope>NUCLEOTIDE SEQUENCE</scope>
    <source>
        <strain evidence="2">HY-42-06</strain>
    </source>
</reference>
<dbReference type="PANTHER" id="PTHR42924">
    <property type="entry name" value="EXONUCLEASE"/>
    <property type="match status" value="1"/>
</dbReference>
<feature type="domain" description="Polymerase/histidinol phosphatase N-terminal" evidence="1">
    <location>
        <begin position="103"/>
        <end position="185"/>
    </location>
</feature>
<dbReference type="PANTHER" id="PTHR42924:SF3">
    <property type="entry name" value="POLYMERASE_HISTIDINOL PHOSPHATASE N-TERMINAL DOMAIN-CONTAINING PROTEIN"/>
    <property type="match status" value="1"/>
</dbReference>
<dbReference type="NCBIfam" id="NF038032">
    <property type="entry name" value="CehA_McbA_metalo"/>
    <property type="match status" value="1"/>
</dbReference>
<dbReference type="EMBL" id="JAPQES010000005">
    <property type="protein sequence ID" value="MCY6371928.1"/>
    <property type="molecule type" value="Genomic_DNA"/>
</dbReference>
<sequence>MIKTLSILTPKNNSSITNPISEISIILISTRTSDLSKIKMYLDGKKVHYSITGNKISYIPTKKLRSGDHYVKVTTTDNNGNVNKIKWSFYVEKNNLKYNFYYGIPHAHTSYSTGKGTPSEAFKYAFDKALNFLIITDHSSSLSKHSKGNKSKESKWGLTKKEAITFTKKSNNFLALRGFEVSSNHYGHFNIIGSKNYLKYKIKNFDEFTYWLNREDSPIVSINHPHKYIESFNYNAQLDKYINFIEVGNGSPPNKYLNGEKYYYKLLDKGWHLGAINGQDNHRANWGDSNNLTVVIAKSLKEKDFIDALKNRRTYSTETRTLKLTVKANNYMMGSILPLNKNIIFNLKAIDKNNPINKIELISNEATVLKSKKFSEKTKVKWDLCIPFEKNKWYVIKITHKNGLYGISSPFFTSP</sequence>
<dbReference type="Proteomes" id="UP001079657">
    <property type="component" value="Unassembled WGS sequence"/>
</dbReference>
<protein>
    <submittedName>
        <fullName evidence="2">CehA/McbA family metallohydrolase</fullName>
    </submittedName>
</protein>
<keyword evidence="3" id="KW-1185">Reference proteome</keyword>
<dbReference type="InterPro" id="IPR003141">
    <property type="entry name" value="Pol/His_phosphatase_N"/>
</dbReference>
<name>A0ABT4CSM8_9CLOT</name>
<dbReference type="InterPro" id="IPR052018">
    <property type="entry name" value="PHP_domain"/>
</dbReference>
<proteinExistence type="predicted"/>
<dbReference type="Gene3D" id="3.20.20.140">
    <property type="entry name" value="Metal-dependent hydrolases"/>
    <property type="match status" value="1"/>
</dbReference>
<accession>A0ABT4CSM8</accession>
<dbReference type="SUPFAM" id="SSF89550">
    <property type="entry name" value="PHP domain-like"/>
    <property type="match status" value="1"/>
</dbReference>
<comment type="caution">
    <text evidence="2">The sequence shown here is derived from an EMBL/GenBank/DDBJ whole genome shotgun (WGS) entry which is preliminary data.</text>
</comment>